<keyword evidence="5" id="KW-1185">Reference proteome</keyword>
<dbReference type="InterPro" id="IPR005625">
    <property type="entry name" value="PepSY-ass_TM"/>
</dbReference>
<gene>
    <name evidence="4" type="ORF">DOO78_19275</name>
</gene>
<dbReference type="EMBL" id="QLIX01000018">
    <property type="protein sequence ID" value="RAI57346.1"/>
    <property type="molecule type" value="Genomic_DNA"/>
</dbReference>
<dbReference type="OrthoDB" id="9791166at2"/>
<feature type="transmembrane region" description="Helical" evidence="2">
    <location>
        <begin position="282"/>
        <end position="304"/>
    </location>
</feature>
<dbReference type="RefSeq" id="WP_111471500.1">
    <property type="nucleotide sequence ID" value="NZ_QLIX01000018.1"/>
</dbReference>
<dbReference type="Proteomes" id="UP000249065">
    <property type="component" value="Unassembled WGS sequence"/>
</dbReference>
<proteinExistence type="predicted"/>
<name>A0A327M499_9PROT</name>
<evidence type="ECO:0000313" key="4">
    <source>
        <dbReference type="EMBL" id="RAI57346.1"/>
    </source>
</evidence>
<feature type="region of interest" description="Disordered" evidence="1">
    <location>
        <begin position="86"/>
        <end position="180"/>
    </location>
</feature>
<feature type="transmembrane region" description="Helical" evidence="2">
    <location>
        <begin position="429"/>
        <end position="451"/>
    </location>
</feature>
<evidence type="ECO:0000256" key="1">
    <source>
        <dbReference type="SAM" id="MobiDB-lite"/>
    </source>
</evidence>
<sequence>MSAAIRHWLLLGHRWAGLLLGLVLLLIGVTGSILSFQREIEAALNPALFRASGPADPAITASAVQRIVEARGRQVGTIRPPDEVWPVWVVSPARGPGGGGPGGGGQGGGGQGGGNPGGGAPGGNVPGGGVPGGNAPGGNGPAGNGPGGGAGGGPGGGAPGAGSAPGGGPASAANAGARPAAAGAGAPSLTLYIDPATGAVLGERDTRNGFISITRQLHENLLLREWSGREIVGWLGVLTILFCVTGIWVWWPRDGAFGRALVQIRKRPSVVLNLDLHRVIGIWMAIVLLVVSVSGVAIIFPGWFRPLLGISAPAGGGPFGQATQPAQPPRREPMRVDADAAVAAALAHLPGQVVTGITPPTRQRQVWTLTLRPESTDPEVRARTFLTIDPWSGSVLEERGPRTRSLAEETLALQRWLHGGAVLGMPGRLLVFLSGLAMLVLFVTGLAAWLLRRRNRRRTRRRAEQAVALSGKTA</sequence>
<keyword evidence="2" id="KW-0812">Transmembrane</keyword>
<evidence type="ECO:0000259" key="3">
    <source>
        <dbReference type="Pfam" id="PF03413"/>
    </source>
</evidence>
<accession>A0A327M499</accession>
<dbReference type="InterPro" id="IPR025711">
    <property type="entry name" value="PepSY"/>
</dbReference>
<dbReference type="PANTHER" id="PTHR34219">
    <property type="entry name" value="IRON-REGULATED INNER MEMBRANE PROTEIN-RELATED"/>
    <property type="match status" value="1"/>
</dbReference>
<feature type="transmembrane region" description="Helical" evidence="2">
    <location>
        <begin position="231"/>
        <end position="251"/>
    </location>
</feature>
<reference evidence="5" key="1">
    <citation type="submission" date="2018-06" db="EMBL/GenBank/DDBJ databases">
        <authorList>
            <person name="Khan S.A."/>
        </authorList>
    </citation>
    <scope>NUCLEOTIDE SEQUENCE [LARGE SCALE GENOMIC DNA]</scope>
    <source>
        <strain evidence="5">DB-1506</strain>
    </source>
</reference>
<keyword evidence="2" id="KW-0472">Membrane</keyword>
<feature type="compositionally biased region" description="Gly residues" evidence="1">
    <location>
        <begin position="95"/>
        <end position="169"/>
    </location>
</feature>
<keyword evidence="2" id="KW-1133">Transmembrane helix</keyword>
<evidence type="ECO:0000256" key="2">
    <source>
        <dbReference type="SAM" id="Phobius"/>
    </source>
</evidence>
<feature type="domain" description="PepSY" evidence="3">
    <location>
        <begin position="336"/>
        <end position="398"/>
    </location>
</feature>
<dbReference type="Pfam" id="PF03413">
    <property type="entry name" value="PepSY"/>
    <property type="match status" value="1"/>
</dbReference>
<dbReference type="Pfam" id="PF03929">
    <property type="entry name" value="PepSY_TM"/>
    <property type="match status" value="1"/>
</dbReference>
<dbReference type="AlphaFoldDB" id="A0A327M499"/>
<evidence type="ECO:0000313" key="5">
    <source>
        <dbReference type="Proteomes" id="UP000249065"/>
    </source>
</evidence>
<feature type="compositionally biased region" description="Low complexity" evidence="1">
    <location>
        <begin position="170"/>
        <end position="180"/>
    </location>
</feature>
<comment type="caution">
    <text evidence="4">The sequence shown here is derived from an EMBL/GenBank/DDBJ whole genome shotgun (WGS) entry which is preliminary data.</text>
</comment>
<protein>
    <recommendedName>
        <fullName evidence="3">PepSY domain-containing protein</fullName>
    </recommendedName>
</protein>
<organism evidence="4 5">
    <name type="scientific">Roseicella frigidaeris</name>
    <dbReference type="NCBI Taxonomy" id="2230885"/>
    <lineage>
        <taxon>Bacteria</taxon>
        <taxon>Pseudomonadati</taxon>
        <taxon>Pseudomonadota</taxon>
        <taxon>Alphaproteobacteria</taxon>
        <taxon>Acetobacterales</taxon>
        <taxon>Roseomonadaceae</taxon>
        <taxon>Roseicella</taxon>
    </lineage>
</organism>